<organism evidence="2 3">
    <name type="scientific">Buddleja alternifolia</name>
    <dbReference type="NCBI Taxonomy" id="168488"/>
    <lineage>
        <taxon>Eukaryota</taxon>
        <taxon>Viridiplantae</taxon>
        <taxon>Streptophyta</taxon>
        <taxon>Embryophyta</taxon>
        <taxon>Tracheophyta</taxon>
        <taxon>Spermatophyta</taxon>
        <taxon>Magnoliopsida</taxon>
        <taxon>eudicotyledons</taxon>
        <taxon>Gunneridae</taxon>
        <taxon>Pentapetalae</taxon>
        <taxon>asterids</taxon>
        <taxon>lamiids</taxon>
        <taxon>Lamiales</taxon>
        <taxon>Scrophulariaceae</taxon>
        <taxon>Buddlejeae</taxon>
        <taxon>Buddleja</taxon>
    </lineage>
</organism>
<dbReference type="Proteomes" id="UP000826271">
    <property type="component" value="Unassembled WGS sequence"/>
</dbReference>
<gene>
    <name evidence="2" type="ORF">BUALT_Bualt01G0134500</name>
</gene>
<feature type="compositionally biased region" description="Polar residues" evidence="1">
    <location>
        <begin position="172"/>
        <end position="183"/>
    </location>
</feature>
<name>A0AAV6YCR3_9LAMI</name>
<sequence length="233" mass="25436">MLERVKEARSAESAAAIKPEEEDAGSTAPPQREKTESVATADDEMAIRVARMNKKAIEKQEQARKTVAAMRHQGKKQAAQQVAPKRSSRSIQIIELTDQKINQASAPITQVTSMTTSRKQPTSTRRLSTTDAAQASEPTLNIVPTIPPSTGSIDEGGLVPRSRIKRSRHTPGASTSKGNQLPSTKKDFYDPSSLTEMTECLNKIKSLILFDFVEVEVCERPSIVPDVVLVDPT</sequence>
<feature type="compositionally biased region" description="Basic and acidic residues" evidence="1">
    <location>
        <begin position="1"/>
        <end position="10"/>
    </location>
</feature>
<dbReference type="AlphaFoldDB" id="A0AAV6YCR3"/>
<feature type="region of interest" description="Disordered" evidence="1">
    <location>
        <begin position="57"/>
        <end position="88"/>
    </location>
</feature>
<feature type="region of interest" description="Disordered" evidence="1">
    <location>
        <begin position="110"/>
        <end position="188"/>
    </location>
</feature>
<accession>A0AAV6YCR3</accession>
<comment type="caution">
    <text evidence="2">The sequence shown here is derived from an EMBL/GenBank/DDBJ whole genome shotgun (WGS) entry which is preliminary data.</text>
</comment>
<evidence type="ECO:0000256" key="1">
    <source>
        <dbReference type="SAM" id="MobiDB-lite"/>
    </source>
</evidence>
<proteinExistence type="predicted"/>
<feature type="compositionally biased region" description="Polar residues" evidence="1">
    <location>
        <begin position="110"/>
        <end position="139"/>
    </location>
</feature>
<evidence type="ECO:0000313" key="3">
    <source>
        <dbReference type="Proteomes" id="UP000826271"/>
    </source>
</evidence>
<feature type="region of interest" description="Disordered" evidence="1">
    <location>
        <begin position="1"/>
        <end position="43"/>
    </location>
</feature>
<keyword evidence="3" id="KW-1185">Reference proteome</keyword>
<reference evidence="2" key="1">
    <citation type="submission" date="2019-10" db="EMBL/GenBank/DDBJ databases">
        <authorList>
            <person name="Zhang R."/>
            <person name="Pan Y."/>
            <person name="Wang J."/>
            <person name="Ma R."/>
            <person name="Yu S."/>
        </authorList>
    </citation>
    <scope>NUCLEOTIDE SEQUENCE</scope>
    <source>
        <strain evidence="2">LA-IB0</strain>
        <tissue evidence="2">Leaf</tissue>
    </source>
</reference>
<evidence type="ECO:0000313" key="2">
    <source>
        <dbReference type="EMBL" id="KAG8390927.1"/>
    </source>
</evidence>
<dbReference type="EMBL" id="WHWC01000001">
    <property type="protein sequence ID" value="KAG8390927.1"/>
    <property type="molecule type" value="Genomic_DNA"/>
</dbReference>
<protein>
    <submittedName>
        <fullName evidence="2">Uncharacterized protein</fullName>
    </submittedName>
</protein>